<dbReference type="PANTHER" id="PTHR14066:SF10">
    <property type="entry name" value="NATRIURETIC PEPTIDES B"/>
    <property type="match status" value="1"/>
</dbReference>
<dbReference type="Proteomes" id="UP001476798">
    <property type="component" value="Unassembled WGS sequence"/>
</dbReference>
<dbReference type="EMBL" id="JAHRIO010031231">
    <property type="protein sequence ID" value="MEQ2168590.1"/>
    <property type="molecule type" value="Genomic_DNA"/>
</dbReference>
<dbReference type="PRINTS" id="PR00712">
    <property type="entry name" value="BNATPEPTIDE"/>
</dbReference>
<keyword evidence="4" id="KW-0732">Signal</keyword>
<evidence type="ECO:0000256" key="4">
    <source>
        <dbReference type="ARBA" id="ARBA00022729"/>
    </source>
</evidence>
<evidence type="ECO:0000256" key="5">
    <source>
        <dbReference type="ARBA" id="ARBA00022858"/>
    </source>
</evidence>
<evidence type="ECO:0000313" key="9">
    <source>
        <dbReference type="Proteomes" id="UP001476798"/>
    </source>
</evidence>
<reference evidence="8 9" key="1">
    <citation type="submission" date="2021-06" db="EMBL/GenBank/DDBJ databases">
        <authorList>
            <person name="Palmer J.M."/>
        </authorList>
    </citation>
    <scope>NUCLEOTIDE SEQUENCE [LARGE SCALE GENOMIC DNA]</scope>
    <source>
        <strain evidence="8 9">GA_2019</strain>
        <tissue evidence="8">Muscle</tissue>
    </source>
</reference>
<organism evidence="8 9">
    <name type="scientific">Goodea atripinnis</name>
    <dbReference type="NCBI Taxonomy" id="208336"/>
    <lineage>
        <taxon>Eukaryota</taxon>
        <taxon>Metazoa</taxon>
        <taxon>Chordata</taxon>
        <taxon>Craniata</taxon>
        <taxon>Vertebrata</taxon>
        <taxon>Euteleostomi</taxon>
        <taxon>Actinopterygii</taxon>
        <taxon>Neopterygii</taxon>
        <taxon>Teleostei</taxon>
        <taxon>Neoteleostei</taxon>
        <taxon>Acanthomorphata</taxon>
        <taxon>Ovalentaria</taxon>
        <taxon>Atherinomorphae</taxon>
        <taxon>Cyprinodontiformes</taxon>
        <taxon>Goodeidae</taxon>
        <taxon>Goodea</taxon>
    </lineage>
</organism>
<dbReference type="PANTHER" id="PTHR14066">
    <property type="entry name" value="ATRIAL NATRIURETIC FACTOR PRECURSOR"/>
    <property type="match status" value="1"/>
</dbReference>
<evidence type="ECO:0000256" key="6">
    <source>
        <dbReference type="ARBA" id="ARBA00023157"/>
    </source>
</evidence>
<dbReference type="PRINTS" id="PR00710">
    <property type="entry name" value="NATPEPTIDES"/>
</dbReference>
<dbReference type="InterPro" id="IPR030480">
    <property type="entry name" value="Natr_peptide_CS"/>
</dbReference>
<dbReference type="PROSITE" id="PS00263">
    <property type="entry name" value="NATRIURETIC_PEPTIDE"/>
    <property type="match status" value="1"/>
</dbReference>
<evidence type="ECO:0000256" key="2">
    <source>
        <dbReference type="ARBA" id="ARBA00009041"/>
    </source>
</evidence>
<dbReference type="InterPro" id="IPR000663">
    <property type="entry name" value="Natr_peptide"/>
</dbReference>
<evidence type="ECO:0000313" key="8">
    <source>
        <dbReference type="EMBL" id="MEQ2168590.1"/>
    </source>
</evidence>
<comment type="subcellular location">
    <subcellularLocation>
        <location evidence="1 7">Secreted</location>
    </subcellularLocation>
</comment>
<protein>
    <submittedName>
        <fullName evidence="8">Uncharacterized protein</fullName>
    </submittedName>
</protein>
<dbReference type="InterPro" id="IPR002408">
    <property type="entry name" value="Natriuretic_peptide_brain"/>
</dbReference>
<accession>A0ABV0NB22</accession>
<name>A0ABV0NB22_9TELE</name>
<gene>
    <name evidence="8" type="ORF">GOODEAATRI_016266</name>
</gene>
<keyword evidence="5 7" id="KW-0838">Vasoactive</keyword>
<keyword evidence="6" id="KW-1015">Disulfide bond</keyword>
<evidence type="ECO:0000256" key="1">
    <source>
        <dbReference type="ARBA" id="ARBA00004613"/>
    </source>
</evidence>
<evidence type="ECO:0000256" key="3">
    <source>
        <dbReference type="ARBA" id="ARBA00022525"/>
    </source>
</evidence>
<keyword evidence="3" id="KW-0964">Secreted</keyword>
<sequence length="177" mass="20312">MEDTSSEQQPQTGLDEAEIRAFLSGKNLKSVQNDSTRRSSGCFGRRMDRIGSMSSLGCNTIGKYIKRIFALYQTYLKNRLYLLSLYWSALRRLWLKKLRGRSWMPIMKRQTKNQNTARLTRVGAWTKRGIMRITSQKEPNLQLWVQAGRRFRGTDSKTCCCPSGNGPPAALEPGWIE</sequence>
<dbReference type="InterPro" id="IPR050787">
    <property type="entry name" value="Natriuretic_peptide"/>
</dbReference>
<dbReference type="SMART" id="SM00183">
    <property type="entry name" value="NAT_PEP"/>
    <property type="match status" value="1"/>
</dbReference>
<dbReference type="Pfam" id="PF00212">
    <property type="entry name" value="ANP"/>
    <property type="match status" value="1"/>
</dbReference>
<keyword evidence="9" id="KW-1185">Reference proteome</keyword>
<comment type="caution">
    <text evidence="8">The sequence shown here is derived from an EMBL/GenBank/DDBJ whole genome shotgun (WGS) entry which is preliminary data.</text>
</comment>
<proteinExistence type="inferred from homology"/>
<evidence type="ECO:0000256" key="7">
    <source>
        <dbReference type="RuleBase" id="RU003686"/>
    </source>
</evidence>
<comment type="similarity">
    <text evidence="2 7">Belongs to the natriuretic peptide family.</text>
</comment>